<feature type="non-terminal residue" evidence="2">
    <location>
        <position position="1"/>
    </location>
</feature>
<name>A0A9K3CVE3_9EUKA</name>
<feature type="compositionally biased region" description="Polar residues" evidence="1">
    <location>
        <begin position="435"/>
        <end position="447"/>
    </location>
</feature>
<reference evidence="2 3" key="1">
    <citation type="journal article" date="2018" name="PLoS ONE">
        <title>The draft genome of Kipferlia bialata reveals reductive genome evolution in fornicate parasites.</title>
        <authorList>
            <person name="Tanifuji G."/>
            <person name="Takabayashi S."/>
            <person name="Kume K."/>
            <person name="Takagi M."/>
            <person name="Nakayama T."/>
            <person name="Kamikawa R."/>
            <person name="Inagaki Y."/>
            <person name="Hashimoto T."/>
        </authorList>
    </citation>
    <scope>NUCLEOTIDE SEQUENCE [LARGE SCALE GENOMIC DNA]</scope>
    <source>
        <strain evidence="2">NY0173</strain>
    </source>
</reference>
<feature type="compositionally biased region" description="Polar residues" evidence="1">
    <location>
        <begin position="1"/>
        <end position="10"/>
    </location>
</feature>
<proteinExistence type="predicted"/>
<feature type="compositionally biased region" description="Basic and acidic residues" evidence="1">
    <location>
        <begin position="502"/>
        <end position="511"/>
    </location>
</feature>
<protein>
    <submittedName>
        <fullName evidence="2">Uncharacterized protein</fullName>
    </submittedName>
</protein>
<feature type="compositionally biased region" description="Basic and acidic residues" evidence="1">
    <location>
        <begin position="92"/>
        <end position="112"/>
    </location>
</feature>
<comment type="caution">
    <text evidence="2">The sequence shown here is derived from an EMBL/GenBank/DDBJ whole genome shotgun (WGS) entry which is preliminary data.</text>
</comment>
<feature type="compositionally biased region" description="Basic and acidic residues" evidence="1">
    <location>
        <begin position="41"/>
        <end position="55"/>
    </location>
</feature>
<feature type="region of interest" description="Disordered" evidence="1">
    <location>
        <begin position="254"/>
        <end position="280"/>
    </location>
</feature>
<feature type="region of interest" description="Disordered" evidence="1">
    <location>
        <begin position="299"/>
        <end position="356"/>
    </location>
</feature>
<dbReference type="AlphaFoldDB" id="A0A9K3CVE3"/>
<dbReference type="EMBL" id="BDIP01001274">
    <property type="protein sequence ID" value="GIQ84018.1"/>
    <property type="molecule type" value="Genomic_DNA"/>
</dbReference>
<evidence type="ECO:0000313" key="3">
    <source>
        <dbReference type="Proteomes" id="UP000265618"/>
    </source>
</evidence>
<sequence>STSVPSSVSAYQRVVSPSHHGSGSQAPLPVMPSPGQSGRQSPERPLLDDIYRPDESYAPMYMGQPPLGPYSPASAPSRPNDAPMPRPSYPTGEERYEDKVWGGDPEREREVQRTPGNGYSRKTETDHERELRVRNMTKSGQYGVHPDPHNSVRPGASPIKRPVVQSSKTCLSIINSVLKDRQVEIPQTIASLLRIETANPRFIQAQETYVFTWLEKFYPDVLVDLPSEWLPTHVRAQQRRCADERERVTANRLLHMVDRETLPPRPEDRAPATLGGVSLDHPMQAQDTYSQGQSISYTPEQFSRSHDSKGASQSGTRSQRDKERRKRSRERDRAFKQQQETESQSDRPISASLGLHGISPIGSGMYIPQVNEDPMEAFTRSLSRVPPPVLPSYVPSTLEPVPANPSMSMDRVIDMDPGLSMPPPAPPTRAPHPLSRQSNPVDPSQESAAPEAVQTERPPVLDVLPNYDSPATMVTPSMPDGSNVTPAFSPGVSAPLSPHAASTERERERDSGTVVEGEVPGARRE</sequence>
<feature type="compositionally biased region" description="Polar residues" evidence="1">
    <location>
        <begin position="472"/>
        <end position="486"/>
    </location>
</feature>
<organism evidence="2 3">
    <name type="scientific">Kipferlia bialata</name>
    <dbReference type="NCBI Taxonomy" id="797122"/>
    <lineage>
        <taxon>Eukaryota</taxon>
        <taxon>Metamonada</taxon>
        <taxon>Carpediemonas-like organisms</taxon>
        <taxon>Kipferlia</taxon>
    </lineage>
</organism>
<keyword evidence="3" id="KW-1185">Reference proteome</keyword>
<gene>
    <name evidence="2" type="ORF">KIPB_005438</name>
</gene>
<dbReference type="Proteomes" id="UP000265618">
    <property type="component" value="Unassembled WGS sequence"/>
</dbReference>
<feature type="region of interest" description="Disordered" evidence="1">
    <location>
        <begin position="1"/>
        <end position="160"/>
    </location>
</feature>
<feature type="region of interest" description="Disordered" evidence="1">
    <location>
        <begin position="400"/>
        <end position="525"/>
    </location>
</feature>
<feature type="compositionally biased region" description="Pro residues" evidence="1">
    <location>
        <begin position="420"/>
        <end position="430"/>
    </location>
</feature>
<feature type="compositionally biased region" description="Basic and acidic residues" evidence="1">
    <location>
        <begin position="254"/>
        <end position="270"/>
    </location>
</feature>
<evidence type="ECO:0000313" key="2">
    <source>
        <dbReference type="EMBL" id="GIQ84018.1"/>
    </source>
</evidence>
<accession>A0A9K3CVE3</accession>
<feature type="compositionally biased region" description="Basic and acidic residues" evidence="1">
    <location>
        <begin position="121"/>
        <end position="133"/>
    </location>
</feature>
<evidence type="ECO:0000256" key="1">
    <source>
        <dbReference type="SAM" id="MobiDB-lite"/>
    </source>
</evidence>